<evidence type="ECO:0000259" key="3">
    <source>
        <dbReference type="Pfam" id="PF03448"/>
    </source>
</evidence>
<dbReference type="Pfam" id="PF03448">
    <property type="entry name" value="MgtE_N"/>
    <property type="match status" value="1"/>
</dbReference>
<keyword evidence="2" id="KW-0472">Membrane</keyword>
<feature type="domain" description="Magnesium transporter MgtE intracellular" evidence="3">
    <location>
        <begin position="129"/>
        <end position="192"/>
    </location>
</feature>
<evidence type="ECO:0000256" key="1">
    <source>
        <dbReference type="SAM" id="Coils"/>
    </source>
</evidence>
<feature type="transmembrane region" description="Helical" evidence="2">
    <location>
        <begin position="16"/>
        <end position="38"/>
    </location>
</feature>
<name>A0A235FDI5_9BACL</name>
<feature type="coiled-coil region" evidence="1">
    <location>
        <begin position="87"/>
        <end position="135"/>
    </location>
</feature>
<dbReference type="SUPFAM" id="SSF158791">
    <property type="entry name" value="MgtE N-terminal domain-like"/>
    <property type="match status" value="1"/>
</dbReference>
<dbReference type="InterPro" id="IPR038076">
    <property type="entry name" value="MgtE_N_sf"/>
</dbReference>
<keyword evidence="2" id="KW-0812">Transmembrane</keyword>
<keyword evidence="2" id="KW-1133">Transmembrane helix</keyword>
<keyword evidence="5" id="KW-1185">Reference proteome</keyword>
<dbReference type="Gene3D" id="1.25.60.10">
    <property type="entry name" value="MgtE N-terminal domain-like"/>
    <property type="match status" value="1"/>
</dbReference>
<accession>A0A235FDI5</accession>
<dbReference type="Proteomes" id="UP000215059">
    <property type="component" value="Unassembled WGS sequence"/>
</dbReference>
<keyword evidence="1" id="KW-0175">Coiled coil</keyword>
<reference evidence="4 5" key="1">
    <citation type="submission" date="2017-07" db="EMBL/GenBank/DDBJ databases">
        <title>Fictibacillus sp. nov. GDSW-R2A3 Genome sequencing and assembly.</title>
        <authorList>
            <person name="Mayilraj S."/>
        </authorList>
    </citation>
    <scope>NUCLEOTIDE SEQUENCE [LARGE SCALE GENOMIC DNA]</scope>
    <source>
        <strain evidence="4 5">GDSW-R2A3</strain>
    </source>
</reference>
<protein>
    <recommendedName>
        <fullName evidence="3">Magnesium transporter MgtE intracellular domain-containing protein</fullName>
    </recommendedName>
</protein>
<organism evidence="4 5">
    <name type="scientific">Fictibacillus aquaticus</name>
    <dbReference type="NCBI Taxonomy" id="2021314"/>
    <lineage>
        <taxon>Bacteria</taxon>
        <taxon>Bacillati</taxon>
        <taxon>Bacillota</taxon>
        <taxon>Bacilli</taxon>
        <taxon>Bacillales</taxon>
        <taxon>Fictibacillaceae</taxon>
        <taxon>Fictibacillus</taxon>
    </lineage>
</organism>
<dbReference type="EMBL" id="NOII01000001">
    <property type="protein sequence ID" value="OYD58855.1"/>
    <property type="molecule type" value="Genomic_DNA"/>
</dbReference>
<comment type="caution">
    <text evidence="4">The sequence shown here is derived from an EMBL/GenBank/DDBJ whole genome shotgun (WGS) entry which is preliminary data.</text>
</comment>
<proteinExistence type="predicted"/>
<gene>
    <name evidence="4" type="ORF">CGZ90_02835</name>
</gene>
<evidence type="ECO:0000313" key="4">
    <source>
        <dbReference type="EMBL" id="OYD58855.1"/>
    </source>
</evidence>
<dbReference type="AlphaFoldDB" id="A0A235FDI5"/>
<evidence type="ECO:0000256" key="2">
    <source>
        <dbReference type="SAM" id="Phobius"/>
    </source>
</evidence>
<dbReference type="InterPro" id="IPR006668">
    <property type="entry name" value="Mg_transptr_MgtE_intracell_dom"/>
</dbReference>
<evidence type="ECO:0000313" key="5">
    <source>
        <dbReference type="Proteomes" id="UP000215059"/>
    </source>
</evidence>
<sequence>MKLGDEMEQTEKSGRLAWFLMVIAVPMIFAITVFAIVLSMMGVNVIDEAAKAGKNIPIFSSFFNENKEIAPSVKKGALNQEQYVKQLNEQDAYIKRLEADIRKKEDETSSLKDEVVKLKQQNDEASAELEQKKDGSLSELYAEMSSKQAAAVLVLLDNASAADILESLETDKQAEILSKMEPSDAAEMTSLLSQ</sequence>
<dbReference type="OrthoDB" id="1724615at2"/>